<reference evidence="1 2" key="1">
    <citation type="submission" date="2020-08" db="EMBL/GenBank/DDBJ databases">
        <title>Cohnella phylogeny.</title>
        <authorList>
            <person name="Dunlap C."/>
        </authorList>
    </citation>
    <scope>NUCLEOTIDE SEQUENCE [LARGE SCALE GENOMIC DNA]</scope>
    <source>
        <strain evidence="1 2">CBP 2801</strain>
    </source>
</reference>
<keyword evidence="2" id="KW-1185">Reference proteome</keyword>
<comment type="caution">
    <text evidence="1">The sequence shown here is derived from an EMBL/GenBank/DDBJ whole genome shotgun (WGS) entry which is preliminary data.</text>
</comment>
<name>A0A7X0VWE6_9BACL</name>
<accession>A0A7X0VWE6</accession>
<sequence length="379" mass="44195">MLKGFMDHWVPTKAQISTFWKQDLPTVLKQLDDLKRDVDYNHFTFYTKWYSNGLKSNLPYLYNHSDASNVRTDNQWGRDIIDHLHRQGSSVGAMLQLVTYEQPYWEDSLSMGEWDNPVAEIALPFKVADFTHPDYTTRVAEVLKEHLNVFPDLDYLFLEFEGVNSGDVNRVYGAWAAANGKPMMEHVSYDKQTTDYCRKLDIPLDVTWSVEGREMLKHYYGRNLEVVDAVLRTMNYEGTVGIVYHLYQYEAFIYPELLEDRKHWWLLPWHYWTFHPGSESVLAERKLTGKQHLKEWKEAGYQVCYIGDVTMGAVNKDRETLVDYFNECEAIGLAGYLGMGNPDPQLGLRWLNVTDQDCTDARQLYARLYGTSVDLRQDG</sequence>
<gene>
    <name evidence="1" type="ORF">H7C18_08130</name>
</gene>
<evidence type="ECO:0008006" key="3">
    <source>
        <dbReference type="Google" id="ProtNLM"/>
    </source>
</evidence>
<dbReference type="EMBL" id="JACJVO010000009">
    <property type="protein sequence ID" value="MBB6730868.1"/>
    <property type="molecule type" value="Genomic_DNA"/>
</dbReference>
<dbReference type="AlphaFoldDB" id="A0A7X0VWE6"/>
<evidence type="ECO:0000313" key="2">
    <source>
        <dbReference type="Proteomes" id="UP000564644"/>
    </source>
</evidence>
<organism evidence="1 2">
    <name type="scientific">Cohnella zeiphila</name>
    <dbReference type="NCBI Taxonomy" id="2761120"/>
    <lineage>
        <taxon>Bacteria</taxon>
        <taxon>Bacillati</taxon>
        <taxon>Bacillota</taxon>
        <taxon>Bacilli</taxon>
        <taxon>Bacillales</taxon>
        <taxon>Paenibacillaceae</taxon>
        <taxon>Cohnella</taxon>
    </lineage>
</organism>
<dbReference type="RefSeq" id="WP_185128524.1">
    <property type="nucleotide sequence ID" value="NZ_JACJVO010000009.1"/>
</dbReference>
<protein>
    <recommendedName>
        <fullName evidence="3">Glycosyl hydrolase-like 10 domain-containing protein</fullName>
    </recommendedName>
</protein>
<proteinExistence type="predicted"/>
<evidence type="ECO:0000313" key="1">
    <source>
        <dbReference type="EMBL" id="MBB6730868.1"/>
    </source>
</evidence>
<dbReference type="Proteomes" id="UP000564644">
    <property type="component" value="Unassembled WGS sequence"/>
</dbReference>